<name>A0A914E7L6_9BILA</name>
<keyword evidence="4 5" id="KW-0472">Membrane</keyword>
<feature type="transmembrane region" description="Helical" evidence="5">
    <location>
        <begin position="196"/>
        <end position="220"/>
    </location>
</feature>
<sequence>MSVTAFYHRSQPTRKQTIFELASTSFSSSIDIDWTASRVGYSHPNGVSTIRISSNLNGSISFYYGKSEPMVISEVKQEAFGKCQIGENSEIDGLKSNVNKKGLIIGCIAAISYAFTADDLIDSYSSQIIFNSNINSDFGQSELLTIFLGILLFLSSVFGSLLIDRFSRRRLLIFGLLGTCLSNSIATVGFIYGSMVLQICGFALTKTFIGFGAGAPAWFLTSELVSPRVTSLCQSISTGALLIATGFVTLVYLSVNEWIGVCSIFLMASIPAFILAIFLILFLPETKDRNYEEIRADLMGSLFSGLKKSSKIYDRESNGLLTRKNGRAESQSYGSWASSHNLNNNDKISQMLHRRFDIVK</sequence>
<evidence type="ECO:0000256" key="3">
    <source>
        <dbReference type="ARBA" id="ARBA00022989"/>
    </source>
</evidence>
<dbReference type="Gene3D" id="1.20.1250.20">
    <property type="entry name" value="MFS general substrate transporter like domains"/>
    <property type="match status" value="1"/>
</dbReference>
<dbReference type="GO" id="GO:0016020">
    <property type="term" value="C:membrane"/>
    <property type="evidence" value="ECO:0007669"/>
    <property type="project" value="UniProtKB-SubCell"/>
</dbReference>
<evidence type="ECO:0000313" key="7">
    <source>
        <dbReference type="WBParaSite" id="ACRNAN_scaffold6299.g25063.t1"/>
    </source>
</evidence>
<dbReference type="InterPro" id="IPR045263">
    <property type="entry name" value="GLUT"/>
</dbReference>
<evidence type="ECO:0000313" key="6">
    <source>
        <dbReference type="Proteomes" id="UP000887540"/>
    </source>
</evidence>
<evidence type="ECO:0000256" key="4">
    <source>
        <dbReference type="ARBA" id="ARBA00023136"/>
    </source>
</evidence>
<dbReference type="InterPro" id="IPR036259">
    <property type="entry name" value="MFS_trans_sf"/>
</dbReference>
<feature type="transmembrane region" description="Helical" evidence="5">
    <location>
        <begin position="258"/>
        <end position="283"/>
    </location>
</feature>
<dbReference type="Proteomes" id="UP000887540">
    <property type="component" value="Unplaced"/>
</dbReference>
<feature type="transmembrane region" description="Helical" evidence="5">
    <location>
        <begin position="143"/>
        <end position="164"/>
    </location>
</feature>
<dbReference type="PANTHER" id="PTHR23503">
    <property type="entry name" value="SOLUTE CARRIER FAMILY 2"/>
    <property type="match status" value="1"/>
</dbReference>
<feature type="transmembrane region" description="Helical" evidence="5">
    <location>
        <begin position="232"/>
        <end position="252"/>
    </location>
</feature>
<evidence type="ECO:0000256" key="1">
    <source>
        <dbReference type="ARBA" id="ARBA00004370"/>
    </source>
</evidence>
<evidence type="ECO:0000256" key="2">
    <source>
        <dbReference type="ARBA" id="ARBA00022692"/>
    </source>
</evidence>
<comment type="subcellular location">
    <subcellularLocation>
        <location evidence="1">Membrane</location>
    </subcellularLocation>
</comment>
<dbReference type="WBParaSite" id="ACRNAN_scaffold6299.g25063.t1">
    <property type="protein sequence ID" value="ACRNAN_scaffold6299.g25063.t1"/>
    <property type="gene ID" value="ACRNAN_scaffold6299.g25063"/>
</dbReference>
<keyword evidence="3 5" id="KW-1133">Transmembrane helix</keyword>
<dbReference type="GO" id="GO:0015149">
    <property type="term" value="F:hexose transmembrane transporter activity"/>
    <property type="evidence" value="ECO:0007669"/>
    <property type="project" value="TreeGrafter"/>
</dbReference>
<dbReference type="InterPro" id="IPR005828">
    <property type="entry name" value="MFS_sugar_transport-like"/>
</dbReference>
<dbReference type="PANTHER" id="PTHR23503:SF11">
    <property type="entry name" value="MAJOR FACILITATOR SUPERFAMILY (MFS) PROFILE DOMAIN-CONTAINING PROTEIN"/>
    <property type="match status" value="1"/>
</dbReference>
<proteinExistence type="predicted"/>
<reference evidence="7" key="1">
    <citation type="submission" date="2022-11" db="UniProtKB">
        <authorList>
            <consortium name="WormBaseParasite"/>
        </authorList>
    </citation>
    <scope>IDENTIFICATION</scope>
</reference>
<feature type="transmembrane region" description="Helical" evidence="5">
    <location>
        <begin position="171"/>
        <end position="190"/>
    </location>
</feature>
<keyword evidence="6" id="KW-1185">Reference proteome</keyword>
<accession>A0A914E7L6</accession>
<organism evidence="6 7">
    <name type="scientific">Acrobeloides nanus</name>
    <dbReference type="NCBI Taxonomy" id="290746"/>
    <lineage>
        <taxon>Eukaryota</taxon>
        <taxon>Metazoa</taxon>
        <taxon>Ecdysozoa</taxon>
        <taxon>Nematoda</taxon>
        <taxon>Chromadorea</taxon>
        <taxon>Rhabditida</taxon>
        <taxon>Tylenchina</taxon>
        <taxon>Cephalobomorpha</taxon>
        <taxon>Cephaloboidea</taxon>
        <taxon>Cephalobidae</taxon>
        <taxon>Acrobeloides</taxon>
    </lineage>
</organism>
<protein>
    <submittedName>
        <fullName evidence="7">Major facilitator superfamily (MFS) profile domain-containing protein</fullName>
    </submittedName>
</protein>
<dbReference type="Pfam" id="PF00083">
    <property type="entry name" value="Sugar_tr"/>
    <property type="match status" value="1"/>
</dbReference>
<dbReference type="AlphaFoldDB" id="A0A914E7L6"/>
<dbReference type="SUPFAM" id="SSF103473">
    <property type="entry name" value="MFS general substrate transporter"/>
    <property type="match status" value="1"/>
</dbReference>
<keyword evidence="2 5" id="KW-0812">Transmembrane</keyword>
<evidence type="ECO:0000256" key="5">
    <source>
        <dbReference type="SAM" id="Phobius"/>
    </source>
</evidence>